<accession>A0ABM4C8S3</accession>
<dbReference type="Pfam" id="PF05970">
    <property type="entry name" value="PIF1"/>
    <property type="match status" value="1"/>
</dbReference>
<keyword evidence="1" id="KW-0547">Nucleotide-binding</keyword>
<dbReference type="InterPro" id="IPR010285">
    <property type="entry name" value="DNA_helicase_pif1-like_DEAD"/>
</dbReference>
<evidence type="ECO:0000313" key="4">
    <source>
        <dbReference type="RefSeq" id="XP_065658031.1"/>
    </source>
</evidence>
<keyword evidence="1" id="KW-0067">ATP-binding</keyword>
<proteinExistence type="inferred from homology"/>
<keyword evidence="1" id="KW-0347">Helicase</keyword>
<keyword evidence="1" id="KW-0378">Hydrolase</keyword>
<organism evidence="3 4">
    <name type="scientific">Hydra vulgaris</name>
    <name type="common">Hydra</name>
    <name type="synonym">Hydra attenuata</name>
    <dbReference type="NCBI Taxonomy" id="6087"/>
    <lineage>
        <taxon>Eukaryota</taxon>
        <taxon>Metazoa</taxon>
        <taxon>Cnidaria</taxon>
        <taxon>Hydrozoa</taxon>
        <taxon>Hydroidolina</taxon>
        <taxon>Anthoathecata</taxon>
        <taxon>Aplanulata</taxon>
        <taxon>Hydridae</taxon>
        <taxon>Hydra</taxon>
    </lineage>
</organism>
<dbReference type="RefSeq" id="XP_065658031.1">
    <property type="nucleotide sequence ID" value="XM_065801959.1"/>
</dbReference>
<dbReference type="Gene3D" id="3.40.50.300">
    <property type="entry name" value="P-loop containing nucleotide triphosphate hydrolases"/>
    <property type="match status" value="1"/>
</dbReference>
<keyword evidence="1" id="KW-0227">DNA damage</keyword>
<comment type="similarity">
    <text evidence="1">Belongs to the helicase family.</text>
</comment>
<gene>
    <name evidence="4" type="primary">LOC136082548</name>
</gene>
<dbReference type="EC" id="5.6.2.3" evidence="1"/>
<comment type="catalytic activity">
    <reaction evidence="1">
        <text>ATP + H2O = ADP + phosphate + H(+)</text>
        <dbReference type="Rhea" id="RHEA:13065"/>
        <dbReference type="ChEBI" id="CHEBI:15377"/>
        <dbReference type="ChEBI" id="CHEBI:15378"/>
        <dbReference type="ChEBI" id="CHEBI:30616"/>
        <dbReference type="ChEBI" id="CHEBI:43474"/>
        <dbReference type="ChEBI" id="CHEBI:456216"/>
        <dbReference type="EC" id="5.6.2.3"/>
    </reaction>
</comment>
<keyword evidence="3" id="KW-1185">Reference proteome</keyword>
<evidence type="ECO:0000313" key="3">
    <source>
        <dbReference type="Proteomes" id="UP001652625"/>
    </source>
</evidence>
<dbReference type="PANTHER" id="PTHR10492:SF57">
    <property type="entry name" value="ATP-DEPENDENT DNA HELICASE"/>
    <property type="match status" value="1"/>
</dbReference>
<dbReference type="InterPro" id="IPR027417">
    <property type="entry name" value="P-loop_NTPase"/>
</dbReference>
<dbReference type="PANTHER" id="PTHR10492">
    <property type="match status" value="1"/>
</dbReference>
<comment type="cofactor">
    <cofactor evidence="1">
        <name>Mg(2+)</name>
        <dbReference type="ChEBI" id="CHEBI:18420"/>
    </cofactor>
</comment>
<keyword evidence="1" id="KW-0233">DNA recombination</keyword>
<dbReference type="GeneID" id="136082548"/>
<protein>
    <recommendedName>
        <fullName evidence="1">ATP-dependent DNA helicase</fullName>
        <ecNumber evidence="1">5.6.2.3</ecNumber>
    </recommendedName>
</protein>
<dbReference type="SUPFAM" id="SSF52540">
    <property type="entry name" value="P-loop containing nucleoside triphosphate hydrolases"/>
    <property type="match status" value="1"/>
</dbReference>
<name>A0ABM4C8S3_HYDVU</name>
<evidence type="ECO:0000256" key="1">
    <source>
        <dbReference type="RuleBase" id="RU363044"/>
    </source>
</evidence>
<feature type="domain" description="DNA helicase Pif1-like DEAD-box helicase" evidence="2">
    <location>
        <begin position="66"/>
        <end position="198"/>
    </location>
</feature>
<sequence length="280" mass="31907">MKDFIHHSMLVVHAEQAALRQIEFIINQSRKTLADYNLPTLDNVPENDNEDVQVFIDEANRVRPLLNDNQCSGADVILAAPTNENKHSRLFFMDGPAVCGKTFSYNYLIAETWSRHIRTATVAWTGIAAILFKNGCTLHGSFKLPVPILETSTYNVTPNSIHGRFLRQVSFYLLDEASRLPKYALSAIDKLLQDICNNMFPFDVVKRGQPAEGIESCINCFEYWQYMQRFSLTVNIRVQIVDEEFSQWLLKLGSRALPIKPKDPLRGCTELAEQCFLSDN</sequence>
<evidence type="ECO:0000259" key="2">
    <source>
        <dbReference type="Pfam" id="PF05970"/>
    </source>
</evidence>
<dbReference type="Proteomes" id="UP001652625">
    <property type="component" value="Chromosome 07"/>
</dbReference>
<reference evidence="4" key="1">
    <citation type="submission" date="2025-08" db="UniProtKB">
        <authorList>
            <consortium name="RefSeq"/>
        </authorList>
    </citation>
    <scope>IDENTIFICATION</scope>
</reference>
<keyword evidence="1" id="KW-0234">DNA repair</keyword>